<dbReference type="Proteomes" id="UP000321595">
    <property type="component" value="Chromosome"/>
</dbReference>
<feature type="domain" description="PA14" evidence="1">
    <location>
        <begin position="809"/>
        <end position="939"/>
    </location>
</feature>
<evidence type="ECO:0000313" key="2">
    <source>
        <dbReference type="EMBL" id="QED28983.1"/>
    </source>
</evidence>
<dbReference type="KEGG" id="bbae:FRD01_17405"/>
<protein>
    <recommendedName>
        <fullName evidence="1">PA14 domain-containing protein</fullName>
    </recommendedName>
</protein>
<dbReference type="OrthoDB" id="5477453at2"/>
<dbReference type="RefSeq" id="WP_146961891.1">
    <property type="nucleotide sequence ID" value="NZ_CP042467.1"/>
</dbReference>
<dbReference type="PROSITE" id="PS51257">
    <property type="entry name" value="PROKAR_LIPOPROTEIN"/>
    <property type="match status" value="1"/>
</dbReference>
<dbReference type="InterPro" id="IPR011658">
    <property type="entry name" value="PA14_dom"/>
</dbReference>
<dbReference type="SUPFAM" id="SSF53474">
    <property type="entry name" value="alpha/beta-Hydrolases"/>
    <property type="match status" value="1"/>
</dbReference>
<evidence type="ECO:0000259" key="1">
    <source>
        <dbReference type="PROSITE" id="PS51820"/>
    </source>
</evidence>
<gene>
    <name evidence="2" type="ORF">FRD01_17405</name>
</gene>
<keyword evidence="3" id="KW-1185">Reference proteome</keyword>
<sequence length="1245" mass="137561">MNKRLLLAFPLIAFGCLETNETAKGLRVAADNGGSQVVFDVDARPLPEIPFPNDVAMIVDPSMPTGLRLNVSMIAPTELESEIRGKANKLDGFGTFGPITVEFTRPLNLQNIIDRHREPAPDLTNDAVYLVNVDPDSPEFGRFEVLDLGSGNYPVTMKNPAKYFDFDNRVMGSNLVFESVQEVDSNGNGVLDPIEDTDDDGVWDTPNVLSAGGDPLEPGQMLEFYERETNTLIIRTLDVLRPATRYAVVLTSALLDEDGNPINSPFKYINHTRQTSDLEPLRQILPEAFPGRFDKNLEHVRFAWTFTTQSSTRELEAIRAGLYGHGPLSWLTEDFPAEMNIIHTMRAEPEEGESKLVTKIPRIAIQAIIEALADDLSPEGKEAMISSFDNVDYFISGSMVTPYFLVDRDGLWGTPDEIAERRNMFDDDESFDIDVNNGRAAVGKDLLSFWCSIPKETEARKPPFPVVIYGHGYGSARVEMLGFASAAARLGIASCGLDAAGHGLILPDDIKNDPLIPLVLRNTNLENLIPVLEHNRARDLNNDGERDSGGDFWTADIFHTRDILRQTVVDHMHFARMLRSWDGEKRFPAEPDTNDAFVRAAGSIVAGFDADGDGQPEIAGDFNGDGIVDLGGEQPAYIWGQSLGGIVAPIAAGADPAFRATAPVAGGGGLLDIGYRSSQTGVPEAVILPVLGPGLIGRPQLHWDDEAGWTPSGTIDLEWLVTSANRAQYIRFATLNGMENGDRVILRNLRREERPELVEANKLRSYTVVRDGSFRTSIATSAISATERRLRLGFDVHLDATDLYKRQGEPEAGLRAEYFRRRDGRVYPDEPVIVSDLNQDFSGELPVEGARPSSFGARFEGILSGSGEYDVRIEAAGRAELFVNGERVIRTSGGQGSEDIEIDEHAHIRLEYFSEGAPGALKVYWTPDGGAESLIPADAFSTHLPLTPQELEELEKRTITSLGTDARSFGDPIVIEVYGADGRLKQTIDTFERDTIFENILYPAGSPLAALRDGYGMKRQTPDFRRFLGLAQHLVDAADPAVWARTFHRTPLSFPYETNPEYQTGETNALYVPTAGDSSVPVSTGYAMARAGGVLNYQQTDARYGKTPNQYLIDNFVFEGVHWLDRFATHPRTLFDHDDLDNGLFVSNRWEEREFNVNVDAEKPLRATVNTSRGVSALRVPYLNEEGEHGFYLPDPNRPFDIDAFMANQIALYFAYKGEQISDDPCLATFDLSACDWYSDAWSAD</sequence>
<dbReference type="SMART" id="SM00758">
    <property type="entry name" value="PA14"/>
    <property type="match status" value="1"/>
</dbReference>
<proteinExistence type="predicted"/>
<dbReference type="Pfam" id="PF07691">
    <property type="entry name" value="PA14"/>
    <property type="match status" value="1"/>
</dbReference>
<dbReference type="InterPro" id="IPR029058">
    <property type="entry name" value="AB_hydrolase_fold"/>
</dbReference>
<dbReference type="PROSITE" id="PS51820">
    <property type="entry name" value="PA14"/>
    <property type="match status" value="1"/>
</dbReference>
<organism evidence="2 3">
    <name type="scientific">Microvenator marinus</name>
    <dbReference type="NCBI Taxonomy" id="2600177"/>
    <lineage>
        <taxon>Bacteria</taxon>
        <taxon>Deltaproteobacteria</taxon>
        <taxon>Bradymonadales</taxon>
        <taxon>Microvenatoraceae</taxon>
        <taxon>Microvenator</taxon>
    </lineage>
</organism>
<evidence type="ECO:0000313" key="3">
    <source>
        <dbReference type="Proteomes" id="UP000321595"/>
    </source>
</evidence>
<dbReference type="SUPFAM" id="SSF56988">
    <property type="entry name" value="Anthrax protective antigen"/>
    <property type="match status" value="1"/>
</dbReference>
<name>A0A5B8XY65_9DELT</name>
<reference evidence="2 3" key="1">
    <citation type="submission" date="2019-08" db="EMBL/GenBank/DDBJ databases">
        <authorList>
            <person name="Liang Q."/>
        </authorList>
    </citation>
    <scope>NUCLEOTIDE SEQUENCE [LARGE SCALE GENOMIC DNA]</scope>
    <source>
        <strain evidence="2 3">V1718</strain>
    </source>
</reference>
<dbReference type="Gene3D" id="3.90.182.10">
    <property type="entry name" value="Toxin - Anthrax Protective Antigen,domain 1"/>
    <property type="match status" value="1"/>
</dbReference>
<dbReference type="AlphaFoldDB" id="A0A5B8XY65"/>
<accession>A0A5B8XY65</accession>
<dbReference type="EMBL" id="CP042467">
    <property type="protein sequence ID" value="QED28983.1"/>
    <property type="molecule type" value="Genomic_DNA"/>
</dbReference>
<dbReference type="Gene3D" id="3.40.50.1820">
    <property type="entry name" value="alpha/beta hydrolase"/>
    <property type="match status" value="1"/>
</dbReference>
<dbReference type="InterPro" id="IPR037524">
    <property type="entry name" value="PA14/GLEYA"/>
</dbReference>